<comment type="caution">
    <text evidence="1">The sequence shown here is derived from an EMBL/GenBank/DDBJ whole genome shotgun (WGS) entry which is preliminary data.</text>
</comment>
<sequence>TELKPLPSYSSLYSHGGHITGGLTGNGDSTIGGQLSTVQQNGSAVLAVLGASSVSNTPSLLPISSLTSSGHQILASSAATNHLSHLNPTIISEASPSIIGRTFSLDNIMLKQEHDALYAPSPPKAVPVIASDIPNEADGSVQGLFKSEIIQLKSVATSH</sequence>
<protein>
    <submittedName>
        <fullName evidence="1">Uncharacterized protein</fullName>
    </submittedName>
</protein>
<reference evidence="1" key="1">
    <citation type="submission" date="2021-04" db="EMBL/GenBank/DDBJ databases">
        <authorList>
            <consortium name="Molecular Ecology Group"/>
        </authorList>
    </citation>
    <scope>NUCLEOTIDE SEQUENCE</scope>
</reference>
<name>A0A8S3ZJU5_9EUPU</name>
<evidence type="ECO:0000313" key="1">
    <source>
        <dbReference type="EMBL" id="CAG5127071.1"/>
    </source>
</evidence>
<proteinExistence type="predicted"/>
<dbReference type="EMBL" id="CAJHNH020002558">
    <property type="protein sequence ID" value="CAG5127071.1"/>
    <property type="molecule type" value="Genomic_DNA"/>
</dbReference>
<dbReference type="Proteomes" id="UP000678393">
    <property type="component" value="Unassembled WGS sequence"/>
</dbReference>
<keyword evidence="2" id="KW-1185">Reference proteome</keyword>
<dbReference type="OrthoDB" id="515401at2759"/>
<accession>A0A8S3ZJU5</accession>
<organism evidence="1 2">
    <name type="scientific">Candidula unifasciata</name>
    <dbReference type="NCBI Taxonomy" id="100452"/>
    <lineage>
        <taxon>Eukaryota</taxon>
        <taxon>Metazoa</taxon>
        <taxon>Spiralia</taxon>
        <taxon>Lophotrochozoa</taxon>
        <taxon>Mollusca</taxon>
        <taxon>Gastropoda</taxon>
        <taxon>Heterobranchia</taxon>
        <taxon>Euthyneura</taxon>
        <taxon>Panpulmonata</taxon>
        <taxon>Eupulmonata</taxon>
        <taxon>Stylommatophora</taxon>
        <taxon>Helicina</taxon>
        <taxon>Helicoidea</taxon>
        <taxon>Geomitridae</taxon>
        <taxon>Candidula</taxon>
    </lineage>
</organism>
<evidence type="ECO:0000313" key="2">
    <source>
        <dbReference type="Proteomes" id="UP000678393"/>
    </source>
</evidence>
<gene>
    <name evidence="1" type="ORF">CUNI_LOCUS12629</name>
</gene>
<feature type="non-terminal residue" evidence="1">
    <location>
        <position position="1"/>
    </location>
</feature>
<dbReference type="AlphaFoldDB" id="A0A8S3ZJU5"/>